<sequence>MESQISVQKDYNAIIPIITRSVENALNTFGPDSNQYQTVLQILKDFVRDIERGKLEGTVSDQSVDPDMLSAAMGLLEIK</sequence>
<accession>A0AAD6MT13</accession>
<protein>
    <submittedName>
        <fullName evidence="1">Uncharacterized protein</fullName>
    </submittedName>
</protein>
<dbReference type="EMBL" id="JAQJAN010000013">
    <property type="protein sequence ID" value="KAJ5712548.1"/>
    <property type="molecule type" value="Genomic_DNA"/>
</dbReference>
<dbReference type="Proteomes" id="UP001215712">
    <property type="component" value="Unassembled WGS sequence"/>
</dbReference>
<organism evidence="1 2">
    <name type="scientific">Penicillium malachiteum</name>
    <dbReference type="NCBI Taxonomy" id="1324776"/>
    <lineage>
        <taxon>Eukaryota</taxon>
        <taxon>Fungi</taxon>
        <taxon>Dikarya</taxon>
        <taxon>Ascomycota</taxon>
        <taxon>Pezizomycotina</taxon>
        <taxon>Eurotiomycetes</taxon>
        <taxon>Eurotiomycetidae</taxon>
        <taxon>Eurotiales</taxon>
        <taxon>Aspergillaceae</taxon>
        <taxon>Penicillium</taxon>
    </lineage>
</organism>
<gene>
    <name evidence="1" type="ORF">N7493_009016</name>
</gene>
<reference evidence="1" key="1">
    <citation type="journal article" date="2023" name="IMA Fungus">
        <title>Comparative genomic study of the Penicillium genus elucidates a diverse pangenome and 15 lateral gene transfer events.</title>
        <authorList>
            <person name="Petersen C."/>
            <person name="Sorensen T."/>
            <person name="Nielsen M.R."/>
            <person name="Sondergaard T.E."/>
            <person name="Sorensen J.L."/>
            <person name="Fitzpatrick D.A."/>
            <person name="Frisvad J.C."/>
            <person name="Nielsen K.L."/>
        </authorList>
    </citation>
    <scope>NUCLEOTIDE SEQUENCE</scope>
    <source>
        <strain evidence="1">IBT 17514</strain>
    </source>
</reference>
<comment type="caution">
    <text evidence="1">The sequence shown here is derived from an EMBL/GenBank/DDBJ whole genome shotgun (WGS) entry which is preliminary data.</text>
</comment>
<dbReference type="AlphaFoldDB" id="A0AAD6MT13"/>
<keyword evidence="2" id="KW-1185">Reference proteome</keyword>
<reference evidence="1" key="2">
    <citation type="submission" date="2023-01" db="EMBL/GenBank/DDBJ databases">
        <authorList>
            <person name="Petersen C."/>
        </authorList>
    </citation>
    <scope>NUCLEOTIDE SEQUENCE</scope>
    <source>
        <strain evidence="1">IBT 17514</strain>
    </source>
</reference>
<proteinExistence type="predicted"/>
<name>A0AAD6MT13_9EURO</name>
<evidence type="ECO:0000313" key="1">
    <source>
        <dbReference type="EMBL" id="KAJ5712548.1"/>
    </source>
</evidence>
<evidence type="ECO:0000313" key="2">
    <source>
        <dbReference type="Proteomes" id="UP001215712"/>
    </source>
</evidence>